<name>K9D3M3_9FIRM</name>
<reference evidence="1 2" key="1">
    <citation type="submission" date="2012-09" db="EMBL/GenBank/DDBJ databases">
        <title>The Genome Sequence of Veillonella ratti ACS-216-V-COL6B.</title>
        <authorList>
            <consortium name="The Broad Institute Genome Sequencing Platform"/>
            <person name="Earl A."/>
            <person name="Ward D."/>
            <person name="Feldgarden M."/>
            <person name="Gevers D."/>
            <person name="Saerens B."/>
            <person name="Vaneechoutte M."/>
            <person name="Walker B."/>
            <person name="Young S.K."/>
            <person name="Zeng Q."/>
            <person name="Gargeya S."/>
            <person name="Fitzgerald M."/>
            <person name="Haas B."/>
            <person name="Abouelleil A."/>
            <person name="Alvarado L."/>
            <person name="Arachchi H.M."/>
            <person name="Berlin A."/>
            <person name="Chapman S.B."/>
            <person name="Goldberg J."/>
            <person name="Griggs A."/>
            <person name="Gujja S."/>
            <person name="Hansen M."/>
            <person name="Howarth C."/>
            <person name="Imamovic A."/>
            <person name="Larimer J."/>
            <person name="McCowen C."/>
            <person name="Montmayeur A."/>
            <person name="Murphy C."/>
            <person name="Neiman D."/>
            <person name="Pearson M."/>
            <person name="Priest M."/>
            <person name="Roberts A."/>
            <person name="Saif S."/>
            <person name="Shea T."/>
            <person name="Sisk P."/>
            <person name="Sykes S."/>
            <person name="Wortman J."/>
            <person name="Nusbaum C."/>
            <person name="Birren B."/>
        </authorList>
    </citation>
    <scope>NUCLEOTIDE SEQUENCE [LARGE SCALE GENOMIC DNA]</scope>
    <source>
        <strain evidence="1 2">ACS-216-V-Col6b</strain>
    </source>
</reference>
<sequence length="127" mass="14660">MIQIKTDKRQGYMTDGGKKVPYGVYKCVVTAIGVDYTGNVPYFYLKVKVLTGEHRDEYINIYQAIDTGYGIWVVNRWLQALHDNISVEFKNYQSYTELIQTILATIKDKTVFTIDYQKDNVSLVKEG</sequence>
<evidence type="ECO:0000313" key="1">
    <source>
        <dbReference type="EMBL" id="EKU78858.1"/>
    </source>
</evidence>
<proteinExistence type="predicted"/>
<dbReference type="AlphaFoldDB" id="K9D3M3"/>
<dbReference type="PATRIC" id="fig|883156.3.peg.639"/>
<dbReference type="HOGENOM" id="CLU_1969589_0_0_9"/>
<organism evidence="1 2">
    <name type="scientific">Veillonella seminalis ACS-216-V-Col6b</name>
    <dbReference type="NCBI Taxonomy" id="883156"/>
    <lineage>
        <taxon>Bacteria</taxon>
        <taxon>Bacillati</taxon>
        <taxon>Bacillota</taxon>
        <taxon>Negativicutes</taxon>
        <taxon>Veillonellales</taxon>
        <taxon>Veillonellaceae</taxon>
        <taxon>Veillonella</taxon>
    </lineage>
</organism>
<evidence type="ECO:0000313" key="2">
    <source>
        <dbReference type="Proteomes" id="UP000009891"/>
    </source>
</evidence>
<accession>K9D3M3</accession>
<dbReference type="RefSeq" id="WP_006555555.1">
    <property type="nucleotide sequence ID" value="NZ_JH992936.1"/>
</dbReference>
<protein>
    <recommendedName>
        <fullName evidence="3">DUF669 domain-containing protein</fullName>
    </recommendedName>
</protein>
<dbReference type="Proteomes" id="UP000009891">
    <property type="component" value="Unassembled WGS sequence"/>
</dbReference>
<dbReference type="STRING" id="883156.HMPREF9282_00655"/>
<dbReference type="EMBL" id="AHAF01000003">
    <property type="protein sequence ID" value="EKU78858.1"/>
    <property type="molecule type" value="Genomic_DNA"/>
</dbReference>
<evidence type="ECO:0008006" key="3">
    <source>
        <dbReference type="Google" id="ProtNLM"/>
    </source>
</evidence>
<keyword evidence="2" id="KW-1185">Reference proteome</keyword>
<comment type="caution">
    <text evidence="1">The sequence shown here is derived from an EMBL/GenBank/DDBJ whole genome shotgun (WGS) entry which is preliminary data.</text>
</comment>
<gene>
    <name evidence="1" type="ORF">HMPREF9282_00655</name>
</gene>